<dbReference type="Proteomes" id="UP000274909">
    <property type="component" value="Unassembled WGS sequence"/>
</dbReference>
<dbReference type="SMART" id="SM00754">
    <property type="entry name" value="CHRD"/>
    <property type="match status" value="1"/>
</dbReference>
<feature type="chain" id="PRO_5018698450" evidence="2">
    <location>
        <begin position="31"/>
        <end position="240"/>
    </location>
</feature>
<keyword evidence="5" id="KW-1185">Reference proteome</keyword>
<proteinExistence type="predicted"/>
<accession>A0A3S0VCZ7</accession>
<name>A0A3S0VCZ7_9MICO</name>
<evidence type="ECO:0000259" key="3">
    <source>
        <dbReference type="SMART" id="SM00754"/>
    </source>
</evidence>
<evidence type="ECO:0000313" key="5">
    <source>
        <dbReference type="Proteomes" id="UP000274909"/>
    </source>
</evidence>
<keyword evidence="1" id="KW-1133">Transmembrane helix</keyword>
<dbReference type="InterPro" id="IPR010895">
    <property type="entry name" value="CHRD"/>
</dbReference>
<protein>
    <submittedName>
        <fullName evidence="4">CHRD domain-containing protein</fullName>
    </submittedName>
</protein>
<evidence type="ECO:0000313" key="4">
    <source>
        <dbReference type="EMBL" id="RUR03068.1"/>
    </source>
</evidence>
<dbReference type="AlphaFoldDB" id="A0A3S0VCZ7"/>
<dbReference type="OrthoDB" id="8901345at2"/>
<sequence length="240" mass="23951">MTTKRISRNLTVAGGAAVALALVAASPAHAETEVSEPDSFTSAFTVMATPDQVINADGDVAAGEEGASGTFTFRINSDEEIICYDIVLTGVTGEYESPAKTATHIHQAALGEPGPPRIAFPNPVDDGSGERTSSGCLQGPFTTGIESDAGTDTGEGFTLAQIEADPAAFTGDSHTASFPAGVVRGQLSQIPVDGIDTGAGGTAAEAATGDTTALAAAGGVTALGALAAAAFVIRRRRAQA</sequence>
<reference evidence="4 5" key="1">
    <citation type="submission" date="2018-12" db="EMBL/GenBank/DDBJ databases">
        <authorList>
            <person name="Li F."/>
        </authorList>
    </citation>
    <scope>NUCLEOTIDE SEQUENCE [LARGE SCALE GENOMIC DNA]</scope>
    <source>
        <strain evidence="4 5">EGI 6500705</strain>
    </source>
</reference>
<keyword evidence="1" id="KW-0812">Transmembrane</keyword>
<dbReference type="Pfam" id="PF07452">
    <property type="entry name" value="CHRD"/>
    <property type="match status" value="1"/>
</dbReference>
<evidence type="ECO:0000256" key="2">
    <source>
        <dbReference type="SAM" id="SignalP"/>
    </source>
</evidence>
<dbReference type="RefSeq" id="WP_127046098.1">
    <property type="nucleotide sequence ID" value="NZ_RZGZ01000001.1"/>
</dbReference>
<organism evidence="4 5">
    <name type="scientific">Labedella endophytica</name>
    <dbReference type="NCBI Taxonomy" id="1523160"/>
    <lineage>
        <taxon>Bacteria</taxon>
        <taxon>Bacillati</taxon>
        <taxon>Actinomycetota</taxon>
        <taxon>Actinomycetes</taxon>
        <taxon>Micrococcales</taxon>
        <taxon>Microbacteriaceae</taxon>
        <taxon>Labedella</taxon>
    </lineage>
</organism>
<feature type="signal peptide" evidence="2">
    <location>
        <begin position="1"/>
        <end position="30"/>
    </location>
</feature>
<keyword evidence="1" id="KW-0472">Membrane</keyword>
<feature type="transmembrane region" description="Helical" evidence="1">
    <location>
        <begin position="213"/>
        <end position="233"/>
    </location>
</feature>
<comment type="caution">
    <text evidence="4">The sequence shown here is derived from an EMBL/GenBank/DDBJ whole genome shotgun (WGS) entry which is preliminary data.</text>
</comment>
<keyword evidence="2" id="KW-0732">Signal</keyword>
<evidence type="ECO:0000256" key="1">
    <source>
        <dbReference type="SAM" id="Phobius"/>
    </source>
</evidence>
<dbReference type="EMBL" id="RZGZ01000001">
    <property type="protein sequence ID" value="RUR03068.1"/>
    <property type="molecule type" value="Genomic_DNA"/>
</dbReference>
<feature type="domain" description="CHRD" evidence="3">
    <location>
        <begin position="42"/>
        <end position="189"/>
    </location>
</feature>
<gene>
    <name evidence="4" type="ORF">ELQ94_00475</name>
</gene>